<dbReference type="AlphaFoldDB" id="A0A0K1QK57"/>
<reference evidence="1 2" key="1">
    <citation type="journal article" date="2012" name="J. Bacteriol.">
        <title>Draft genome sequence of the cyanide-utilizing bacterium Pseudomonas fluorescens strain NCIMB 11764.</title>
        <authorList>
            <person name="Vilo C.A."/>
            <person name="Benedik M.J."/>
            <person name="Kunz D.A."/>
            <person name="Dong Q."/>
        </authorList>
    </citation>
    <scope>NUCLEOTIDE SEQUENCE [LARGE SCALE GENOMIC DNA]</scope>
    <source>
        <strain evidence="1 2">NCIMB 11764</strain>
    </source>
</reference>
<dbReference type="Proteomes" id="UP000017175">
    <property type="component" value="Chromosome"/>
</dbReference>
<dbReference type="OrthoDB" id="6871772at2"/>
<organism evidence="1 2">
    <name type="scientific">Pseudomonas fluorescens NCIMB 11764</name>
    <dbReference type="NCBI Taxonomy" id="1221522"/>
    <lineage>
        <taxon>Bacteria</taxon>
        <taxon>Pseudomonadati</taxon>
        <taxon>Pseudomonadota</taxon>
        <taxon>Gammaproteobacteria</taxon>
        <taxon>Pseudomonadales</taxon>
        <taxon>Pseudomonadaceae</taxon>
        <taxon>Pseudomonas</taxon>
    </lineage>
</organism>
<evidence type="ECO:0000313" key="2">
    <source>
        <dbReference type="Proteomes" id="UP000017175"/>
    </source>
</evidence>
<proteinExistence type="predicted"/>
<sequence length="142" mass="16253">MNFFDDDVLGQLDLNELEIMRERAHHFLSRVQCQVELKNSAARPLSRFTFQESGFAFYAEKVEGGVLINPALPPNFSNRDISTRPSEELERWSCRPYIETREVPSGTRYIVSCLDGGAWDRPTDWGSFASINDALVFISERC</sequence>
<dbReference type="RefSeq" id="WP_017335972.1">
    <property type="nucleotide sequence ID" value="NZ_CP010945.1"/>
</dbReference>
<gene>
    <name evidence="1" type="ORF">B723_06660</name>
</gene>
<dbReference type="EMBL" id="CP010945">
    <property type="protein sequence ID" value="AKV06093.1"/>
    <property type="molecule type" value="Genomic_DNA"/>
</dbReference>
<evidence type="ECO:0000313" key="1">
    <source>
        <dbReference type="EMBL" id="AKV06093.1"/>
    </source>
</evidence>
<name>A0A0K1QK57_PSEFL</name>
<accession>A0A0K1QK57</accession>
<protein>
    <submittedName>
        <fullName evidence="1">Uncharacterized protein</fullName>
    </submittedName>
</protein>